<dbReference type="OrthoDB" id="4865934at2759"/>
<gene>
    <name evidence="12" type="ORF">TOT_040000006</name>
</gene>
<dbReference type="GeneID" id="20716112"/>
<dbReference type="InterPro" id="IPR036640">
    <property type="entry name" value="ABC1_TM_sf"/>
</dbReference>
<keyword evidence="13" id="KW-1185">Reference proteome</keyword>
<dbReference type="VEuPathDB" id="PiroplasmaDB:TOT_040000006"/>
<protein>
    <submittedName>
        <fullName evidence="12">ABC transporter</fullName>
    </submittedName>
</protein>
<reference evidence="12 13" key="1">
    <citation type="journal article" date="2012" name="MBio">
        <title>Comparative genome analysis of three eukaryotic parasites with differing abilities to transform leukocytes reveals key mediators of Theileria-induced leukocyte transformation.</title>
        <authorList>
            <person name="Hayashida K."/>
            <person name="Hara Y."/>
            <person name="Abe T."/>
            <person name="Yamasaki C."/>
            <person name="Toyoda A."/>
            <person name="Kosuge T."/>
            <person name="Suzuki Y."/>
            <person name="Sato Y."/>
            <person name="Kawashima S."/>
            <person name="Katayama T."/>
            <person name="Wakaguri H."/>
            <person name="Inoue N."/>
            <person name="Homma K."/>
            <person name="Tada-Umezaki M."/>
            <person name="Yagi Y."/>
            <person name="Fujii Y."/>
            <person name="Habara T."/>
            <person name="Kanehisa M."/>
            <person name="Watanabe H."/>
            <person name="Ito K."/>
            <person name="Gojobori T."/>
            <person name="Sugawara H."/>
            <person name="Imanishi T."/>
            <person name="Weir W."/>
            <person name="Gardner M."/>
            <person name="Pain A."/>
            <person name="Shiels B."/>
            <person name="Hattori M."/>
            <person name="Nene V."/>
            <person name="Sugimoto C."/>
        </authorList>
    </citation>
    <scope>NUCLEOTIDE SEQUENCE [LARGE SCALE GENOMIC DNA]</scope>
    <source>
        <strain evidence="12 13">Shintoku</strain>
    </source>
</reference>
<dbReference type="InterPro" id="IPR011527">
    <property type="entry name" value="ABC1_TM_dom"/>
</dbReference>
<accession>J4D9V7</accession>
<dbReference type="InterPro" id="IPR027417">
    <property type="entry name" value="P-loop_NTPase"/>
</dbReference>
<dbReference type="InterPro" id="IPR003439">
    <property type="entry name" value="ABC_transporter-like_ATP-bd"/>
</dbReference>
<dbReference type="PANTHER" id="PTHR24223">
    <property type="entry name" value="ATP-BINDING CASSETTE SUB-FAMILY C"/>
    <property type="match status" value="1"/>
</dbReference>
<evidence type="ECO:0000259" key="11">
    <source>
        <dbReference type="PROSITE" id="PS50929"/>
    </source>
</evidence>
<dbReference type="RefSeq" id="XP_009691926.1">
    <property type="nucleotide sequence ID" value="XM_009693631.1"/>
</dbReference>
<feature type="transmembrane region" description="Helical" evidence="9">
    <location>
        <begin position="970"/>
        <end position="991"/>
    </location>
</feature>
<feature type="transmembrane region" description="Helical" evidence="9">
    <location>
        <begin position="132"/>
        <end position="153"/>
    </location>
</feature>
<evidence type="ECO:0000256" key="2">
    <source>
        <dbReference type="ARBA" id="ARBA00009726"/>
    </source>
</evidence>
<keyword evidence="6" id="KW-0067">ATP-binding</keyword>
<dbReference type="Proteomes" id="UP000003786">
    <property type="component" value="Chromosome 4"/>
</dbReference>
<name>J4D9V7_THEOR</name>
<feature type="transmembrane region" description="Helical" evidence="9">
    <location>
        <begin position="893"/>
        <end position="917"/>
    </location>
</feature>
<evidence type="ECO:0000256" key="4">
    <source>
        <dbReference type="ARBA" id="ARBA00022692"/>
    </source>
</evidence>
<dbReference type="Gene3D" id="3.40.50.300">
    <property type="entry name" value="P-loop containing nucleotide triphosphate hydrolases"/>
    <property type="match status" value="2"/>
</dbReference>
<feature type="transmembrane region" description="Helical" evidence="9">
    <location>
        <begin position="384"/>
        <end position="409"/>
    </location>
</feature>
<evidence type="ECO:0000256" key="9">
    <source>
        <dbReference type="SAM" id="Phobius"/>
    </source>
</evidence>
<evidence type="ECO:0000256" key="3">
    <source>
        <dbReference type="ARBA" id="ARBA00022448"/>
    </source>
</evidence>
<keyword evidence="4 9" id="KW-0812">Transmembrane</keyword>
<keyword evidence="5" id="KW-0547">Nucleotide-binding</keyword>
<sequence>MNERSYNKNLICEDDPDSLFWDSELYHKSYFKNRKNKGFRYYDETSVLKYLFFHWVNRWVSVLSKKYIEPYKLHPLQVSDQILKWEPIFSKHVSDGLVRLDLHEATKTSKKPVKPYGSILLRAILLTSWRKSIVLFLGLVVGNVLSMSISILVKKLLEILNDPSIHVSNSILLLLAIMGFHILDGIILENVNYYLYRMIYTLHYLYGTVPYRHSLSHRRVFYNNINGKNILNTCDQVLHSCDPHSQCSKNPLFCPALRYQSKEVTPKIFTYVFYDSFNIAMAFESTKFIVQFLTNFIYGVYLLSRHVKGNLWVLYVTGSLFLFFMVVIEIFNAVIFKYVIYMRDYKVTKYNDILGSLSIIKKMLIDDIGFNIITQTRNNELSLIVVKIFITFVNMFLFSTTINVSFYIIKMYFVKSVNNAAVITDINTAAFMTTFYIYMRIVTSMFLIPRAINIVGMAVVCYKRLNKYLSGCPPNFYAADNKFVGSTQTSAVLTDVTDQIPINVIVYFKDAAFTWVNSRQDLLNKNYKPFLKNVNFELKRSEMAIVTGVLGSGKSNFIKSMLGEMTLVGGSMAVIPLHTSMPIFYASEDIFLKQGTIRSNITFGYKFDEEIYNTVLKAVDLEFDISTWENGDLRVVSDKAHSLSGGQRVRVEMARAIYAYLIFHNVNKEYNNNQCSFLMCLDSSLHGLDPYVSKTIFNNLFNIKTGLLVKDDLSVVLTTSKQILDICIKSCEPAQFQNTPIYNIKNRELKFVSTIHNFMKNKKHEGDFKYLTSSRTGPYTLNGLTNDMLGLCLSNTSRSRRVEIIKNLYQQSFVKYIKDHFGNAKFNPYLVFMKPAMVTFSIYIILTVAFNILDYLKFVFSTNLSDFITKNINDFNKGALVDLAGIKSRSNSALRVTVIFVSVIIVLSFLATVALTAGSIVSCRKLHEYCINTIFNYSSSVVKIKRQINQVITFLSGDLMMTDDITGFNISLVLLSFIQAATNIITLFYLIPISVPFILLTLVLIYIYILMRYINTSVALNFGFMESLAQMNSVIESSISGWSVYRSFNRNSDLLGDFLEHRDYNARTKFLFAAAVSWSTILFTWIFPLTTFIILVIPIVLDKFTKHKMTVGYFGLALSLCTNVNKSFSDFSFMYACTRMVISSIERFRYFIPLGTKLRFDKSPNTHEEHLINPTNKDVSDLDKKQLLKRRAIEFKSENRKFYGLRRLFYHPKIHILDVGKYITPEHTGVELKDVCVYTSLDRNPESMILKHLTVTANKSEIIGMVGRTGAGKTTLLSVLQNIVSNRTGQVLLDGKDLNEIPRVVLRQIIGVLPQLPFVFKGWTIRRFLDPRKLFNDDDINSALNQCGLLEFVTHLSGGKLLDTILAPEEPLLYYKKQDVVRPNTLDNGKSKSLESSKSGVDNELLLSYNQLRTLSLARLVLYRQFFRLIVVDEPPEEDLFDPTRRDDDLGVPIYELIQKYFSHCTTFVVAHDATVLKSCTSVWVIHEGRLVKTCKASDVSANESIASIIEQNVKKNEPQHVNTVM</sequence>
<evidence type="ECO:0000256" key="6">
    <source>
        <dbReference type="ARBA" id="ARBA00022840"/>
    </source>
</evidence>
<evidence type="ECO:0000313" key="13">
    <source>
        <dbReference type="Proteomes" id="UP000003786"/>
    </source>
</evidence>
<dbReference type="GO" id="GO:0140359">
    <property type="term" value="F:ABC-type transporter activity"/>
    <property type="evidence" value="ECO:0007669"/>
    <property type="project" value="InterPro"/>
</dbReference>
<dbReference type="eggNOG" id="KOG0054">
    <property type="taxonomic scope" value="Eukaryota"/>
</dbReference>
<comment type="subcellular location">
    <subcellularLocation>
        <location evidence="1">Membrane</location>
        <topology evidence="1">Multi-pass membrane protein</topology>
    </subcellularLocation>
</comment>
<dbReference type="SUPFAM" id="SSF52540">
    <property type="entry name" value="P-loop containing nucleoside triphosphate hydrolases"/>
    <property type="match status" value="2"/>
</dbReference>
<dbReference type="GO" id="GO:0005524">
    <property type="term" value="F:ATP binding"/>
    <property type="evidence" value="ECO:0007669"/>
    <property type="project" value="UniProtKB-KW"/>
</dbReference>
<feature type="transmembrane region" description="Helical" evidence="9">
    <location>
        <begin position="1070"/>
        <end position="1101"/>
    </location>
</feature>
<dbReference type="GO" id="GO:0016020">
    <property type="term" value="C:membrane"/>
    <property type="evidence" value="ECO:0007669"/>
    <property type="project" value="UniProtKB-SubCell"/>
</dbReference>
<evidence type="ECO:0000256" key="8">
    <source>
        <dbReference type="ARBA" id="ARBA00023136"/>
    </source>
</evidence>
<dbReference type="PROSITE" id="PS50929">
    <property type="entry name" value="ABC_TM1F"/>
    <property type="match status" value="1"/>
</dbReference>
<feature type="transmembrane region" description="Helical" evidence="9">
    <location>
        <begin position="997"/>
        <end position="1015"/>
    </location>
</feature>
<dbReference type="GO" id="GO:0016887">
    <property type="term" value="F:ATP hydrolysis activity"/>
    <property type="evidence" value="ECO:0007669"/>
    <property type="project" value="InterPro"/>
</dbReference>
<dbReference type="Pfam" id="PF00005">
    <property type="entry name" value="ABC_tran"/>
    <property type="match status" value="2"/>
</dbReference>
<organism evidence="12 13">
    <name type="scientific">Theileria orientalis strain Shintoku</name>
    <dbReference type="NCBI Taxonomy" id="869250"/>
    <lineage>
        <taxon>Eukaryota</taxon>
        <taxon>Sar</taxon>
        <taxon>Alveolata</taxon>
        <taxon>Apicomplexa</taxon>
        <taxon>Aconoidasida</taxon>
        <taxon>Piroplasmida</taxon>
        <taxon>Theileriidae</taxon>
        <taxon>Theileria</taxon>
    </lineage>
</organism>
<dbReference type="InterPro" id="IPR017871">
    <property type="entry name" value="ABC_transporter-like_CS"/>
</dbReference>
<evidence type="ECO:0000259" key="10">
    <source>
        <dbReference type="PROSITE" id="PS50893"/>
    </source>
</evidence>
<dbReference type="KEGG" id="tot:TOT_040000006"/>
<feature type="transmembrane region" description="Helical" evidence="9">
    <location>
        <begin position="835"/>
        <end position="853"/>
    </location>
</feature>
<dbReference type="PROSITE" id="PS50893">
    <property type="entry name" value="ABC_TRANSPORTER_2"/>
    <property type="match status" value="2"/>
</dbReference>
<keyword evidence="3" id="KW-0813">Transport</keyword>
<dbReference type="Gene3D" id="1.20.1560.10">
    <property type="entry name" value="ABC transporter type 1, transmembrane domain"/>
    <property type="match status" value="1"/>
</dbReference>
<feature type="transmembrane region" description="Helical" evidence="9">
    <location>
        <begin position="288"/>
        <end position="307"/>
    </location>
</feature>
<feature type="transmembrane region" description="Helical" evidence="9">
    <location>
        <begin position="313"/>
        <end position="340"/>
    </location>
</feature>
<dbReference type="EMBL" id="AP011949">
    <property type="protein sequence ID" value="BAM41625.1"/>
    <property type="molecule type" value="Genomic_DNA"/>
</dbReference>
<dbReference type="InterPro" id="IPR050173">
    <property type="entry name" value="ABC_transporter_C-like"/>
</dbReference>
<evidence type="ECO:0000313" key="12">
    <source>
        <dbReference type="EMBL" id="BAM41625.1"/>
    </source>
</evidence>
<evidence type="ECO:0000256" key="5">
    <source>
        <dbReference type="ARBA" id="ARBA00022741"/>
    </source>
</evidence>
<feature type="transmembrane region" description="Helical" evidence="9">
    <location>
        <begin position="165"/>
        <end position="188"/>
    </location>
</feature>
<dbReference type="PROSITE" id="PS00211">
    <property type="entry name" value="ABC_TRANSPORTER_1"/>
    <property type="match status" value="1"/>
</dbReference>
<keyword evidence="7 9" id="KW-1133">Transmembrane helix</keyword>
<keyword evidence="8 9" id="KW-0472">Membrane</keyword>
<dbReference type="OMA" id="CQRYLVI"/>
<proteinExistence type="inferred from homology"/>
<feature type="transmembrane region" description="Helical" evidence="9">
    <location>
        <begin position="429"/>
        <end position="448"/>
    </location>
</feature>
<comment type="similarity">
    <text evidence="2">Belongs to the ABC transporter superfamily. ABCC family. Conjugate transporter (TC 3.A.1.208) subfamily.</text>
</comment>
<evidence type="ECO:0000256" key="7">
    <source>
        <dbReference type="ARBA" id="ARBA00022989"/>
    </source>
</evidence>
<evidence type="ECO:0000256" key="1">
    <source>
        <dbReference type="ARBA" id="ARBA00004141"/>
    </source>
</evidence>
<dbReference type="SUPFAM" id="SSF90123">
    <property type="entry name" value="ABC transporter transmembrane region"/>
    <property type="match status" value="1"/>
</dbReference>
<feature type="domain" description="ABC transporter" evidence="10">
    <location>
        <begin position="1230"/>
        <end position="1513"/>
    </location>
</feature>
<feature type="domain" description="ABC transporter" evidence="10">
    <location>
        <begin position="506"/>
        <end position="753"/>
    </location>
</feature>
<dbReference type="PANTHER" id="PTHR24223:SF456">
    <property type="entry name" value="MULTIDRUG RESISTANCE-ASSOCIATED PROTEIN LETHAL(2)03659"/>
    <property type="match status" value="1"/>
</dbReference>
<dbReference type="STRING" id="869250.J4D9V7"/>
<feature type="domain" description="ABC transmembrane type-1" evidence="11">
    <location>
        <begin position="878"/>
        <end position="1136"/>
    </location>
</feature>